<organism evidence="11 12">
    <name type="scientific">Maritimibacter harenae</name>
    <dbReference type="NCBI Taxonomy" id="2606218"/>
    <lineage>
        <taxon>Bacteria</taxon>
        <taxon>Pseudomonadati</taxon>
        <taxon>Pseudomonadota</taxon>
        <taxon>Alphaproteobacteria</taxon>
        <taxon>Rhodobacterales</taxon>
        <taxon>Roseobacteraceae</taxon>
        <taxon>Maritimibacter</taxon>
    </lineage>
</organism>
<keyword evidence="3" id="KW-0328">Glycosyltransferase</keyword>
<dbReference type="InterPro" id="IPR038063">
    <property type="entry name" value="Transpep_catalytic_dom"/>
</dbReference>
<dbReference type="PANTHER" id="PTHR30582">
    <property type="entry name" value="L,D-TRANSPEPTIDASE"/>
    <property type="match status" value="1"/>
</dbReference>
<evidence type="ECO:0000313" key="12">
    <source>
        <dbReference type="Proteomes" id="UP000467322"/>
    </source>
</evidence>
<dbReference type="CDD" id="cd16913">
    <property type="entry name" value="YkuD_like"/>
    <property type="match status" value="1"/>
</dbReference>
<evidence type="ECO:0000259" key="10">
    <source>
        <dbReference type="PROSITE" id="PS52029"/>
    </source>
</evidence>
<dbReference type="AlphaFoldDB" id="A0A845M5I3"/>
<feature type="domain" description="L,D-TPase catalytic" evidence="10">
    <location>
        <begin position="48"/>
        <end position="185"/>
    </location>
</feature>
<keyword evidence="8 9" id="KW-0961">Cell wall biogenesis/degradation</keyword>
<accession>A0A845M5I3</accession>
<comment type="similarity">
    <text evidence="2">Belongs to the YkuD family.</text>
</comment>
<dbReference type="GO" id="GO:0005576">
    <property type="term" value="C:extracellular region"/>
    <property type="evidence" value="ECO:0007669"/>
    <property type="project" value="TreeGrafter"/>
</dbReference>
<keyword evidence="7 9" id="KW-0573">Peptidoglycan synthesis</keyword>
<dbReference type="GO" id="GO:0071972">
    <property type="term" value="F:peptidoglycan L,D-transpeptidase activity"/>
    <property type="evidence" value="ECO:0007669"/>
    <property type="project" value="TreeGrafter"/>
</dbReference>
<feature type="active site" description="Nucleophile" evidence="9">
    <location>
        <position position="161"/>
    </location>
</feature>
<dbReference type="GO" id="GO:0008360">
    <property type="term" value="P:regulation of cell shape"/>
    <property type="evidence" value="ECO:0007669"/>
    <property type="project" value="UniProtKB-UniRule"/>
</dbReference>
<dbReference type="Proteomes" id="UP000467322">
    <property type="component" value="Unassembled WGS sequence"/>
</dbReference>
<dbReference type="PANTHER" id="PTHR30582:SF24">
    <property type="entry name" value="L,D-TRANSPEPTIDASE ERFK_SRFK-RELATED"/>
    <property type="match status" value="1"/>
</dbReference>
<keyword evidence="4" id="KW-0808">Transferase</keyword>
<evidence type="ECO:0000256" key="9">
    <source>
        <dbReference type="PROSITE-ProRule" id="PRU01373"/>
    </source>
</evidence>
<evidence type="ECO:0000256" key="1">
    <source>
        <dbReference type="ARBA" id="ARBA00004752"/>
    </source>
</evidence>
<reference evidence="11 12" key="1">
    <citation type="submission" date="2019-12" db="EMBL/GenBank/DDBJ databases">
        <title>Maritimibacter sp. nov. sp. isolated from sea sand.</title>
        <authorList>
            <person name="Kim J."/>
            <person name="Jeong S.E."/>
            <person name="Jung H.S."/>
            <person name="Jeon C.O."/>
        </authorList>
    </citation>
    <scope>NUCLEOTIDE SEQUENCE [LARGE SCALE GENOMIC DNA]</scope>
    <source>
        <strain evidence="11 12">DP07</strain>
    </source>
</reference>
<evidence type="ECO:0000256" key="5">
    <source>
        <dbReference type="ARBA" id="ARBA00022801"/>
    </source>
</evidence>
<evidence type="ECO:0000256" key="2">
    <source>
        <dbReference type="ARBA" id="ARBA00005992"/>
    </source>
</evidence>
<dbReference type="Gene3D" id="2.40.440.10">
    <property type="entry name" value="L,D-transpeptidase catalytic domain-like"/>
    <property type="match status" value="1"/>
</dbReference>
<evidence type="ECO:0000256" key="6">
    <source>
        <dbReference type="ARBA" id="ARBA00022960"/>
    </source>
</evidence>
<comment type="pathway">
    <text evidence="1 9">Cell wall biogenesis; peptidoglycan biosynthesis.</text>
</comment>
<proteinExistence type="inferred from homology"/>
<sequence length="203" mass="22345">METETFASRGMYAATEDNGFAVPAINPAYLNAERVRQVVDYYAPYPEGTIVVDPEGRRLYHLLGDNKAMRYTVGVGKAGYGLTGEARVALKRDWPYWTPTQNMLRREPEKYGPVRAGLEGGLDNPLGARALYLYRGGRDTLYRIHGTPYPWTVGETESGGCIRMFNQDAIHLAAQVDTGTRVIILPKSQAGKWTGVSGESPAA</sequence>
<feature type="active site" description="Proton donor/acceptor" evidence="9">
    <location>
        <position position="145"/>
    </location>
</feature>
<keyword evidence="6 9" id="KW-0133">Cell shape</keyword>
<dbReference type="InterPro" id="IPR050979">
    <property type="entry name" value="LD-transpeptidase"/>
</dbReference>
<evidence type="ECO:0000256" key="8">
    <source>
        <dbReference type="ARBA" id="ARBA00023316"/>
    </source>
</evidence>
<evidence type="ECO:0000256" key="3">
    <source>
        <dbReference type="ARBA" id="ARBA00022676"/>
    </source>
</evidence>
<dbReference type="GO" id="GO:0071555">
    <property type="term" value="P:cell wall organization"/>
    <property type="evidence" value="ECO:0007669"/>
    <property type="project" value="UniProtKB-UniRule"/>
</dbReference>
<evidence type="ECO:0000256" key="4">
    <source>
        <dbReference type="ARBA" id="ARBA00022679"/>
    </source>
</evidence>
<keyword evidence="5" id="KW-0378">Hydrolase</keyword>
<dbReference type="EMBL" id="WTUX01000019">
    <property type="protein sequence ID" value="MZR14472.1"/>
    <property type="molecule type" value="Genomic_DNA"/>
</dbReference>
<name>A0A845M5I3_9RHOB</name>
<dbReference type="Pfam" id="PF03734">
    <property type="entry name" value="YkuD"/>
    <property type="match status" value="1"/>
</dbReference>
<comment type="caution">
    <text evidence="11">The sequence shown here is derived from an EMBL/GenBank/DDBJ whole genome shotgun (WGS) entry which is preliminary data.</text>
</comment>
<dbReference type="GO" id="GO:0016757">
    <property type="term" value="F:glycosyltransferase activity"/>
    <property type="evidence" value="ECO:0007669"/>
    <property type="project" value="UniProtKB-KW"/>
</dbReference>
<dbReference type="SUPFAM" id="SSF141523">
    <property type="entry name" value="L,D-transpeptidase catalytic domain-like"/>
    <property type="match status" value="1"/>
</dbReference>
<gene>
    <name evidence="11" type="ORF">GQE99_15745</name>
</gene>
<dbReference type="UniPathway" id="UPA00219"/>
<keyword evidence="12" id="KW-1185">Reference proteome</keyword>
<dbReference type="GO" id="GO:0018104">
    <property type="term" value="P:peptidoglycan-protein cross-linking"/>
    <property type="evidence" value="ECO:0007669"/>
    <property type="project" value="TreeGrafter"/>
</dbReference>
<protein>
    <submittedName>
        <fullName evidence="11">L,D-transpeptidase family protein</fullName>
    </submittedName>
</protein>
<evidence type="ECO:0000313" key="11">
    <source>
        <dbReference type="EMBL" id="MZR14472.1"/>
    </source>
</evidence>
<dbReference type="PROSITE" id="PS52029">
    <property type="entry name" value="LD_TPASE"/>
    <property type="match status" value="1"/>
</dbReference>
<dbReference type="InterPro" id="IPR005490">
    <property type="entry name" value="LD_TPept_cat_dom"/>
</dbReference>
<evidence type="ECO:0000256" key="7">
    <source>
        <dbReference type="ARBA" id="ARBA00022984"/>
    </source>
</evidence>